<dbReference type="CDD" id="cd01949">
    <property type="entry name" value="GGDEF"/>
    <property type="match status" value="1"/>
</dbReference>
<dbReference type="InterPro" id="IPR050469">
    <property type="entry name" value="Diguanylate_Cyclase"/>
</dbReference>
<evidence type="ECO:0000313" key="6">
    <source>
        <dbReference type="Proteomes" id="UP000289708"/>
    </source>
</evidence>
<feature type="region of interest" description="Disordered" evidence="3">
    <location>
        <begin position="410"/>
        <end position="431"/>
    </location>
</feature>
<dbReference type="Pfam" id="PF00990">
    <property type="entry name" value="GGDEF"/>
    <property type="match status" value="1"/>
</dbReference>
<dbReference type="SUPFAM" id="SSF55785">
    <property type="entry name" value="PYP-like sensor domain (PAS domain)"/>
    <property type="match status" value="1"/>
</dbReference>
<comment type="caution">
    <text evidence="5">The sequence shown here is derived from an EMBL/GenBank/DDBJ whole genome shotgun (WGS) entry which is preliminary data.</text>
</comment>
<evidence type="ECO:0000259" key="4">
    <source>
        <dbReference type="PROSITE" id="PS50887"/>
    </source>
</evidence>
<dbReference type="SMART" id="SM00091">
    <property type="entry name" value="PAS"/>
    <property type="match status" value="2"/>
</dbReference>
<organism evidence="5 6">
    <name type="scientific">Hansschlegelia zhihuaiae</name>
    <dbReference type="NCBI Taxonomy" id="405005"/>
    <lineage>
        <taxon>Bacteria</taxon>
        <taxon>Pseudomonadati</taxon>
        <taxon>Pseudomonadota</taxon>
        <taxon>Alphaproteobacteria</taxon>
        <taxon>Hyphomicrobiales</taxon>
        <taxon>Methylopilaceae</taxon>
        <taxon>Hansschlegelia</taxon>
    </lineage>
</organism>
<evidence type="ECO:0000256" key="1">
    <source>
        <dbReference type="ARBA" id="ARBA00012528"/>
    </source>
</evidence>
<dbReference type="PANTHER" id="PTHR45138:SF9">
    <property type="entry name" value="DIGUANYLATE CYCLASE DGCM-RELATED"/>
    <property type="match status" value="1"/>
</dbReference>
<dbReference type="Proteomes" id="UP000289708">
    <property type="component" value="Unassembled WGS sequence"/>
</dbReference>
<dbReference type="FunFam" id="3.30.70.270:FF:000001">
    <property type="entry name" value="Diguanylate cyclase domain protein"/>
    <property type="match status" value="1"/>
</dbReference>
<evidence type="ECO:0000256" key="2">
    <source>
        <dbReference type="ARBA" id="ARBA00034247"/>
    </source>
</evidence>
<dbReference type="InterPro" id="IPR035965">
    <property type="entry name" value="PAS-like_dom_sf"/>
</dbReference>
<dbReference type="GO" id="GO:0052621">
    <property type="term" value="F:diguanylate cyclase activity"/>
    <property type="evidence" value="ECO:0007669"/>
    <property type="project" value="UniProtKB-EC"/>
</dbReference>
<proteinExistence type="predicted"/>
<dbReference type="OrthoDB" id="9812260at2"/>
<dbReference type="Gene3D" id="3.30.450.20">
    <property type="entry name" value="PAS domain"/>
    <property type="match status" value="1"/>
</dbReference>
<dbReference type="InterPro" id="IPR029787">
    <property type="entry name" value="Nucleotide_cyclase"/>
</dbReference>
<comment type="catalytic activity">
    <reaction evidence="2">
        <text>2 GTP = 3',3'-c-di-GMP + 2 diphosphate</text>
        <dbReference type="Rhea" id="RHEA:24898"/>
        <dbReference type="ChEBI" id="CHEBI:33019"/>
        <dbReference type="ChEBI" id="CHEBI:37565"/>
        <dbReference type="ChEBI" id="CHEBI:58805"/>
        <dbReference type="EC" id="2.7.7.65"/>
    </reaction>
</comment>
<dbReference type="PROSITE" id="PS50887">
    <property type="entry name" value="GGDEF"/>
    <property type="match status" value="1"/>
</dbReference>
<dbReference type="EC" id="2.7.7.65" evidence="1"/>
<dbReference type="SUPFAM" id="SSF55073">
    <property type="entry name" value="Nucleotide cyclase"/>
    <property type="match status" value="1"/>
</dbReference>
<feature type="domain" description="GGDEF" evidence="4">
    <location>
        <begin position="279"/>
        <end position="412"/>
    </location>
</feature>
<evidence type="ECO:0000256" key="3">
    <source>
        <dbReference type="SAM" id="MobiDB-lite"/>
    </source>
</evidence>
<dbReference type="RefSeq" id="WP_128776765.1">
    <property type="nucleotide sequence ID" value="NZ_RYFI01000005.1"/>
</dbReference>
<evidence type="ECO:0000313" key="5">
    <source>
        <dbReference type="EMBL" id="RXF74089.1"/>
    </source>
</evidence>
<dbReference type="GO" id="GO:1902201">
    <property type="term" value="P:negative regulation of bacterial-type flagellum-dependent cell motility"/>
    <property type="evidence" value="ECO:0007669"/>
    <property type="project" value="TreeGrafter"/>
</dbReference>
<dbReference type="SMART" id="SM00267">
    <property type="entry name" value="GGDEF"/>
    <property type="match status" value="1"/>
</dbReference>
<dbReference type="PANTHER" id="PTHR45138">
    <property type="entry name" value="REGULATORY COMPONENTS OF SENSORY TRANSDUCTION SYSTEM"/>
    <property type="match status" value="1"/>
</dbReference>
<dbReference type="InterPro" id="IPR043128">
    <property type="entry name" value="Rev_trsase/Diguanyl_cyclase"/>
</dbReference>
<dbReference type="Gene3D" id="3.30.70.270">
    <property type="match status" value="1"/>
</dbReference>
<dbReference type="GO" id="GO:0043709">
    <property type="term" value="P:cell adhesion involved in single-species biofilm formation"/>
    <property type="evidence" value="ECO:0007669"/>
    <property type="project" value="TreeGrafter"/>
</dbReference>
<sequence length="431" mass="47062">MTRTPDLGPLVAVRHPVAIVAFADTTRIALNPAAARLFGAPFHAGADKALDALIGSAAADKLEAFLRELPRHGVGASIRLFCEAPAGERSVFVDVERMPGSPGAFLLTLQPQNESSLGVHALAQAQATLNALPVGIELYDSNFNALFYNKKSDELFDYSERAVAHHDDWWELAFPDHARRVAAREEWVRITGEAARDPGRAHMAEWEVMCRDGEARTIQFYYRRADQGFSLVLWDVTGQRRLERELREIAGTDSLTGVANRRSFFERGRALLAEDARAEELTVLMLDIDHFKAVNDGFGHAFGDEVLATVARRAGSVLRKNDFMARMGGEEFAVLLPGTGSRQAIAIAERLRRAVVHQPVTAEGASLAVTVSVGSASRLPGETEIDPMIARADEALYAAKAEGRNRVVAAETMLSRPSRSRRAPDDDPVAS</sequence>
<name>A0A4Q0MLZ6_9HYPH</name>
<dbReference type="NCBIfam" id="TIGR00254">
    <property type="entry name" value="GGDEF"/>
    <property type="match status" value="1"/>
</dbReference>
<gene>
    <name evidence="5" type="ORF">EK403_06875</name>
</gene>
<accession>A0A4Q0MLZ6</accession>
<keyword evidence="6" id="KW-1185">Reference proteome</keyword>
<dbReference type="EMBL" id="RYFI01000005">
    <property type="protein sequence ID" value="RXF74089.1"/>
    <property type="molecule type" value="Genomic_DNA"/>
</dbReference>
<dbReference type="InterPro" id="IPR000014">
    <property type="entry name" value="PAS"/>
</dbReference>
<dbReference type="AlphaFoldDB" id="A0A4Q0MLZ6"/>
<reference evidence="5 6" key="1">
    <citation type="submission" date="2018-12" db="EMBL/GenBank/DDBJ databases">
        <title>bacterium Hansschlegelia zhihuaiae S113.</title>
        <authorList>
            <person name="He J."/>
        </authorList>
    </citation>
    <scope>NUCLEOTIDE SEQUENCE [LARGE SCALE GENOMIC DNA]</scope>
    <source>
        <strain evidence="5 6">S 113</strain>
    </source>
</reference>
<dbReference type="GO" id="GO:0005886">
    <property type="term" value="C:plasma membrane"/>
    <property type="evidence" value="ECO:0007669"/>
    <property type="project" value="TreeGrafter"/>
</dbReference>
<protein>
    <recommendedName>
        <fullName evidence="1">diguanylate cyclase</fullName>
        <ecNumber evidence="1">2.7.7.65</ecNumber>
    </recommendedName>
</protein>
<dbReference type="InterPro" id="IPR000160">
    <property type="entry name" value="GGDEF_dom"/>
</dbReference>